<dbReference type="InterPro" id="IPR006481">
    <property type="entry name" value="Phage_lambda_GpS_holin"/>
</dbReference>
<proteinExistence type="predicted"/>
<dbReference type="PATRIC" id="fig|1619248.3.peg.4335"/>
<evidence type="ECO:0000313" key="3">
    <source>
        <dbReference type="Proteomes" id="UP000033352"/>
    </source>
</evidence>
<keyword evidence="1" id="KW-1133">Transmembrane helix</keyword>
<feature type="transmembrane region" description="Helical" evidence="1">
    <location>
        <begin position="20"/>
        <end position="39"/>
    </location>
</feature>
<reference evidence="2 3" key="1">
    <citation type="submission" date="2015-03" db="EMBL/GenBank/DDBJ databases">
        <authorList>
            <person name="McCorrison J."/>
            <person name="Sanka R."/>
            <person name="Adams M."/>
            <person name="Brinkac L."/>
            <person name="Nierman W."/>
            <person name="Sutton G."/>
            <person name="Nelson K."/>
            <person name="Kiedrowski L."/>
            <person name="Guerrero D."/>
            <person name="Bonomo R."/>
        </authorList>
    </citation>
    <scope>NUCLEOTIDE SEQUENCE [LARGE SCALE GENOMIC DNA]</scope>
    <source>
        <strain evidence="2 3">35699</strain>
    </source>
</reference>
<dbReference type="Proteomes" id="UP000033352">
    <property type="component" value="Unassembled WGS sequence"/>
</dbReference>
<sequence>MKMHNDPHSWTEFIELLHSWWRGETPMGAVLLSVAMAALRIAYGGGGWKKMLLEGAICGALTLTAVSALDYFNLPQSLSIAIGGALGFVGVEQVKVMASRVFNSRFGGGDANQ</sequence>
<dbReference type="NCBIfam" id="TIGR01594">
    <property type="entry name" value="holin_lambda"/>
    <property type="match status" value="1"/>
</dbReference>
<dbReference type="Pfam" id="PF05106">
    <property type="entry name" value="Phage_holin_3_1"/>
    <property type="match status" value="1"/>
</dbReference>
<evidence type="ECO:0000256" key="1">
    <source>
        <dbReference type="SAM" id="Phobius"/>
    </source>
</evidence>
<accession>A0A0F1ACY6</accession>
<dbReference type="RefSeq" id="WP_023311421.1">
    <property type="nucleotide sequence ID" value="NZ_CP170190.1"/>
</dbReference>
<keyword evidence="1" id="KW-0812">Transmembrane</keyword>
<gene>
    <name evidence="2" type="ORF">SS37_22485</name>
</gene>
<keyword evidence="1" id="KW-0472">Membrane</keyword>
<dbReference type="AlphaFoldDB" id="A0A0F1ACY6"/>
<name>A0A0F1ACY6_9ENTR</name>
<evidence type="ECO:0000313" key="2">
    <source>
        <dbReference type="EMBL" id="KJN18984.1"/>
    </source>
</evidence>
<dbReference type="OrthoDB" id="6711255at2"/>
<dbReference type="EMBL" id="JZYX01000064">
    <property type="protein sequence ID" value="KJN18984.1"/>
    <property type="molecule type" value="Genomic_DNA"/>
</dbReference>
<organism evidence="2 3">
    <name type="scientific">Enterobacter sichuanensis</name>
    <dbReference type="NCBI Taxonomy" id="2071710"/>
    <lineage>
        <taxon>Bacteria</taxon>
        <taxon>Pseudomonadati</taxon>
        <taxon>Pseudomonadota</taxon>
        <taxon>Gammaproteobacteria</taxon>
        <taxon>Enterobacterales</taxon>
        <taxon>Enterobacteriaceae</taxon>
        <taxon>Enterobacter</taxon>
        <taxon>Enterobacter cloacae complex</taxon>
    </lineage>
</organism>
<comment type="caution">
    <text evidence="2">The sequence shown here is derived from an EMBL/GenBank/DDBJ whole genome shotgun (WGS) entry which is preliminary data.</text>
</comment>
<protein>
    <submittedName>
        <fullName evidence="2">Holin</fullName>
    </submittedName>
</protein>